<dbReference type="GO" id="GO:0003857">
    <property type="term" value="F:(3S)-3-hydroxyacyl-CoA dehydrogenase (NAD+) activity"/>
    <property type="evidence" value="ECO:0007669"/>
    <property type="project" value="TreeGrafter"/>
</dbReference>
<evidence type="ECO:0000259" key="4">
    <source>
        <dbReference type="Pfam" id="PF22622"/>
    </source>
</evidence>
<dbReference type="GO" id="GO:0004300">
    <property type="term" value="F:enoyl-CoA hydratase activity"/>
    <property type="evidence" value="ECO:0007669"/>
    <property type="project" value="TreeGrafter"/>
</dbReference>
<dbReference type="SUPFAM" id="SSF54637">
    <property type="entry name" value="Thioesterase/thiol ester dehydrase-isomerase"/>
    <property type="match status" value="2"/>
</dbReference>
<comment type="similarity">
    <text evidence="1">Belongs to the enoyl-CoA hydratase/isomerase family.</text>
</comment>
<dbReference type="AlphaFoldDB" id="A0A3N1CW03"/>
<dbReference type="OrthoDB" id="5522043at2"/>
<dbReference type="Pfam" id="PF01575">
    <property type="entry name" value="MaoC_dehydratas"/>
    <property type="match status" value="1"/>
</dbReference>
<dbReference type="InterPro" id="IPR002539">
    <property type="entry name" value="MaoC-like_dom"/>
</dbReference>
<evidence type="ECO:0000259" key="3">
    <source>
        <dbReference type="Pfam" id="PF01575"/>
    </source>
</evidence>
<dbReference type="PANTHER" id="PTHR13078:SF56">
    <property type="entry name" value="PEROXISOMAL MULTIFUNCTIONAL ENZYME TYPE 2"/>
    <property type="match status" value="1"/>
</dbReference>
<dbReference type="GO" id="GO:0044594">
    <property type="term" value="F:17-beta-hydroxysteroid dehydrogenase (NAD+) activity"/>
    <property type="evidence" value="ECO:0007669"/>
    <property type="project" value="TreeGrafter"/>
</dbReference>
<evidence type="ECO:0000313" key="6">
    <source>
        <dbReference type="Proteomes" id="UP000272400"/>
    </source>
</evidence>
<dbReference type="Pfam" id="PF22622">
    <property type="entry name" value="MFE-2_hydrat-2_N"/>
    <property type="match status" value="1"/>
</dbReference>
<name>A0A3N1CW03_9ACTN</name>
<proteinExistence type="inferred from homology"/>
<feature type="compositionally biased region" description="Pro residues" evidence="2">
    <location>
        <begin position="149"/>
        <end position="159"/>
    </location>
</feature>
<dbReference type="InterPro" id="IPR054357">
    <property type="entry name" value="MFE-2_N"/>
</dbReference>
<feature type="domain" description="Peroxisomal multifunctional enzyme type 2-like N-terminal" evidence="4">
    <location>
        <begin position="25"/>
        <end position="125"/>
    </location>
</feature>
<protein>
    <submittedName>
        <fullName evidence="5">Acyl dehydratase</fullName>
    </submittedName>
</protein>
<dbReference type="PANTHER" id="PTHR13078">
    <property type="entry name" value="PEROXISOMAL MULTIFUNCTIONAL ENZYME TYPE 2-RELATED"/>
    <property type="match status" value="1"/>
</dbReference>
<gene>
    <name evidence="5" type="ORF">EDD29_3037</name>
</gene>
<sequence length="273" mass="28626">MSLPVPQDPAGAWTGVHLGERTATWTERDAILYALSVGAHADDLDLVYERRLRVLPTFGLTLAQWAPDVAGANGAFEQSTALHGSQRLEVSAPLPPSGELTLSSRVSAVWDKGSAAVFDIEVESRCFTATWTIFAPGRGGFGGDRGPSTPRPAPSPEPPLTIDIPTSPDQAALYRLSGDLHPLHIDPEAARTAGFDHPILHGLATLATTTVGLARALGAHPADLHSTSARFTAPVTPGDPLTLTAHRTPEGATYTALIADRPVLSSATATFTP</sequence>
<dbReference type="EMBL" id="RJKE01000001">
    <property type="protein sequence ID" value="ROO85492.1"/>
    <property type="molecule type" value="Genomic_DNA"/>
</dbReference>
<dbReference type="GO" id="GO:0006635">
    <property type="term" value="P:fatty acid beta-oxidation"/>
    <property type="evidence" value="ECO:0007669"/>
    <property type="project" value="TreeGrafter"/>
</dbReference>
<reference evidence="5 6" key="1">
    <citation type="submission" date="2018-11" db="EMBL/GenBank/DDBJ databases">
        <title>Sequencing the genomes of 1000 actinobacteria strains.</title>
        <authorList>
            <person name="Klenk H.-P."/>
        </authorList>
    </citation>
    <scope>NUCLEOTIDE SEQUENCE [LARGE SCALE GENOMIC DNA]</scope>
    <source>
        <strain evidence="5 6">DSM 44254</strain>
    </source>
</reference>
<dbReference type="InterPro" id="IPR029069">
    <property type="entry name" value="HotDog_dom_sf"/>
</dbReference>
<accession>A0A3N1CW03</accession>
<dbReference type="Gene3D" id="3.10.129.10">
    <property type="entry name" value="Hotdog Thioesterase"/>
    <property type="match status" value="1"/>
</dbReference>
<comment type="caution">
    <text evidence="5">The sequence shown here is derived from an EMBL/GenBank/DDBJ whole genome shotgun (WGS) entry which is preliminary data.</text>
</comment>
<dbReference type="Proteomes" id="UP000272400">
    <property type="component" value="Unassembled WGS sequence"/>
</dbReference>
<keyword evidence="6" id="KW-1185">Reference proteome</keyword>
<feature type="region of interest" description="Disordered" evidence="2">
    <location>
        <begin position="138"/>
        <end position="164"/>
    </location>
</feature>
<feature type="domain" description="MaoC-like" evidence="3">
    <location>
        <begin position="158"/>
        <end position="247"/>
    </location>
</feature>
<evidence type="ECO:0000313" key="5">
    <source>
        <dbReference type="EMBL" id="ROO85492.1"/>
    </source>
</evidence>
<evidence type="ECO:0000256" key="2">
    <source>
        <dbReference type="SAM" id="MobiDB-lite"/>
    </source>
</evidence>
<organism evidence="5 6">
    <name type="scientific">Actinocorallia herbida</name>
    <dbReference type="NCBI Taxonomy" id="58109"/>
    <lineage>
        <taxon>Bacteria</taxon>
        <taxon>Bacillati</taxon>
        <taxon>Actinomycetota</taxon>
        <taxon>Actinomycetes</taxon>
        <taxon>Streptosporangiales</taxon>
        <taxon>Thermomonosporaceae</taxon>
        <taxon>Actinocorallia</taxon>
    </lineage>
</organism>
<evidence type="ECO:0000256" key="1">
    <source>
        <dbReference type="ARBA" id="ARBA00005254"/>
    </source>
</evidence>
<dbReference type="RefSeq" id="WP_123664995.1">
    <property type="nucleotide sequence ID" value="NZ_RJKE01000001.1"/>
</dbReference>